<organism evidence="2 3">
    <name type="scientific">Actinoplanes palleronii</name>
    <dbReference type="NCBI Taxonomy" id="113570"/>
    <lineage>
        <taxon>Bacteria</taxon>
        <taxon>Bacillati</taxon>
        <taxon>Actinomycetota</taxon>
        <taxon>Actinomycetes</taxon>
        <taxon>Micromonosporales</taxon>
        <taxon>Micromonosporaceae</taxon>
        <taxon>Actinoplanes</taxon>
    </lineage>
</organism>
<accession>A0ABQ4BLR9</accession>
<feature type="compositionally biased region" description="Gly residues" evidence="1">
    <location>
        <begin position="221"/>
        <end position="247"/>
    </location>
</feature>
<sequence length="253" mass="26315">MAIQALIFDFDGLLMDTEATLLDSWQWEWRQHGLELDTSGFFAEHGGDVSESRYTALARAVGSGFDRPASHSRRMAYREKIHTTLGLIDGIGPWLAAAQRRGLRLAVASSSPATWVRPNLARTGDLARFDVLACGDEVDRHKPDPAVYRLALSRLGVPPEEAVAFEDSPHGVVAAQAAGLRCVAIPNGFTARDRYAHADVLLDRAAGVALEEVLARLPGGASAGGASAGGASAGGASAGGASAGGAGRSSSRA</sequence>
<dbReference type="NCBIfam" id="TIGR01509">
    <property type="entry name" value="HAD-SF-IA-v3"/>
    <property type="match status" value="1"/>
</dbReference>
<dbReference type="Pfam" id="PF13419">
    <property type="entry name" value="HAD_2"/>
    <property type="match status" value="1"/>
</dbReference>
<dbReference type="SFLD" id="SFLDG01129">
    <property type="entry name" value="C1.5:_HAD__Beta-PGM__Phosphata"/>
    <property type="match status" value="1"/>
</dbReference>
<dbReference type="PANTHER" id="PTHR43481">
    <property type="entry name" value="FRUCTOSE-1-PHOSPHATE PHOSPHATASE"/>
    <property type="match status" value="1"/>
</dbReference>
<dbReference type="InterPro" id="IPR041492">
    <property type="entry name" value="HAD_2"/>
</dbReference>
<evidence type="ECO:0000256" key="1">
    <source>
        <dbReference type="SAM" id="MobiDB-lite"/>
    </source>
</evidence>
<dbReference type="Gene3D" id="3.40.50.1000">
    <property type="entry name" value="HAD superfamily/HAD-like"/>
    <property type="match status" value="1"/>
</dbReference>
<feature type="region of interest" description="Disordered" evidence="1">
    <location>
        <begin position="221"/>
        <end position="253"/>
    </location>
</feature>
<dbReference type="SUPFAM" id="SSF56784">
    <property type="entry name" value="HAD-like"/>
    <property type="match status" value="1"/>
</dbReference>
<comment type="caution">
    <text evidence="2">The sequence shown here is derived from an EMBL/GenBank/DDBJ whole genome shotgun (WGS) entry which is preliminary data.</text>
</comment>
<name>A0ABQ4BLR9_9ACTN</name>
<dbReference type="InterPro" id="IPR051806">
    <property type="entry name" value="HAD-like_SPP"/>
</dbReference>
<dbReference type="InterPro" id="IPR023214">
    <property type="entry name" value="HAD_sf"/>
</dbReference>
<proteinExistence type="predicted"/>
<dbReference type="PANTHER" id="PTHR43481:SF4">
    <property type="entry name" value="GLYCEROL-1-PHOSPHATE PHOSPHOHYDROLASE 1-RELATED"/>
    <property type="match status" value="1"/>
</dbReference>
<dbReference type="InterPro" id="IPR023198">
    <property type="entry name" value="PGP-like_dom2"/>
</dbReference>
<dbReference type="InterPro" id="IPR036412">
    <property type="entry name" value="HAD-like_sf"/>
</dbReference>
<dbReference type="SFLD" id="SFLDS00003">
    <property type="entry name" value="Haloacid_Dehalogenase"/>
    <property type="match status" value="1"/>
</dbReference>
<dbReference type="Gene3D" id="1.10.150.240">
    <property type="entry name" value="Putative phosphatase, domain 2"/>
    <property type="match status" value="1"/>
</dbReference>
<dbReference type="Proteomes" id="UP000624709">
    <property type="component" value="Unassembled WGS sequence"/>
</dbReference>
<dbReference type="EMBL" id="BOMS01000130">
    <property type="protein sequence ID" value="GIE71580.1"/>
    <property type="molecule type" value="Genomic_DNA"/>
</dbReference>
<reference evidence="2 3" key="1">
    <citation type="submission" date="2021-01" db="EMBL/GenBank/DDBJ databases">
        <title>Whole genome shotgun sequence of Actinoplanes palleronii NBRC 14916.</title>
        <authorList>
            <person name="Komaki H."/>
            <person name="Tamura T."/>
        </authorList>
    </citation>
    <scope>NUCLEOTIDE SEQUENCE [LARGE SCALE GENOMIC DNA]</scope>
    <source>
        <strain evidence="2 3">NBRC 14916</strain>
    </source>
</reference>
<dbReference type="PRINTS" id="PR00413">
    <property type="entry name" value="HADHALOGNASE"/>
</dbReference>
<keyword evidence="3" id="KW-1185">Reference proteome</keyword>
<dbReference type="InterPro" id="IPR006439">
    <property type="entry name" value="HAD-SF_hydro_IA"/>
</dbReference>
<protein>
    <submittedName>
        <fullName evidence="2">Haloacid dehalogenase</fullName>
    </submittedName>
</protein>
<evidence type="ECO:0000313" key="2">
    <source>
        <dbReference type="EMBL" id="GIE71580.1"/>
    </source>
</evidence>
<dbReference type="RefSeq" id="WP_203829404.1">
    <property type="nucleotide sequence ID" value="NZ_BAAATY010000042.1"/>
</dbReference>
<gene>
    <name evidence="2" type="ORF">Apa02nite_076880</name>
</gene>
<evidence type="ECO:0000313" key="3">
    <source>
        <dbReference type="Proteomes" id="UP000624709"/>
    </source>
</evidence>